<dbReference type="NCBIfam" id="NF033564">
    <property type="entry name" value="transpos_ISAs1"/>
    <property type="match status" value="1"/>
</dbReference>
<dbReference type="GO" id="GO:0003677">
    <property type="term" value="F:DNA binding"/>
    <property type="evidence" value="ECO:0007669"/>
    <property type="project" value="InterPro"/>
</dbReference>
<evidence type="ECO:0000259" key="2">
    <source>
        <dbReference type="Pfam" id="PF13808"/>
    </source>
</evidence>
<dbReference type="Proteomes" id="UP000003480">
    <property type="component" value="Unassembled WGS sequence"/>
</dbReference>
<protein>
    <submittedName>
        <fullName evidence="3">Transposase</fullName>
    </submittedName>
</protein>
<proteinExistence type="predicted"/>
<dbReference type="InterPro" id="IPR047647">
    <property type="entry name" value="ISAs1_transpos"/>
</dbReference>
<dbReference type="PANTHER" id="PTHR30298">
    <property type="entry name" value="H REPEAT-ASSOCIATED PREDICTED TRANSPOSASE"/>
    <property type="match status" value="1"/>
</dbReference>
<accession>I4G7Q1</accession>
<reference evidence="3 4" key="1">
    <citation type="submission" date="2012-04" db="EMBL/GenBank/DDBJ databases">
        <authorList>
            <person name="Genoscope - CEA"/>
        </authorList>
    </citation>
    <scope>NUCLEOTIDE SEQUENCE [LARGE SCALE GENOMIC DNA]</scope>
    <source>
        <strain evidence="3 4">9443</strain>
    </source>
</reference>
<dbReference type="HOGENOM" id="CLU_046404_0_1_3"/>
<dbReference type="RefSeq" id="WP_002770349.1">
    <property type="nucleotide sequence ID" value="NZ_HE973005.1"/>
</dbReference>
<comment type="caution">
    <text evidence="3">The sequence shown here is derived from an EMBL/GenBank/DDBJ whole genome shotgun (WGS) entry which is preliminary data.</text>
</comment>
<gene>
    <name evidence="3" type="ORF">MICAC_5200001</name>
</gene>
<dbReference type="AlphaFoldDB" id="I4G7Q1"/>
<dbReference type="EMBL" id="CAIJ01000469">
    <property type="protein sequence ID" value="CCI03962.1"/>
    <property type="molecule type" value="Genomic_DNA"/>
</dbReference>
<dbReference type="PANTHER" id="PTHR30298:SF0">
    <property type="entry name" value="PROTEIN YBFL-RELATED"/>
    <property type="match status" value="1"/>
</dbReference>
<dbReference type="GO" id="GO:0004803">
    <property type="term" value="F:transposase activity"/>
    <property type="evidence" value="ECO:0007669"/>
    <property type="project" value="InterPro"/>
</dbReference>
<evidence type="ECO:0000313" key="4">
    <source>
        <dbReference type="Proteomes" id="UP000003480"/>
    </source>
</evidence>
<evidence type="ECO:0000313" key="3">
    <source>
        <dbReference type="EMBL" id="CCI03962.1"/>
    </source>
</evidence>
<dbReference type="GO" id="GO:0006313">
    <property type="term" value="P:DNA transposition"/>
    <property type="evidence" value="ECO:0007669"/>
    <property type="project" value="InterPro"/>
</dbReference>
<feature type="domain" description="H repeat-associated protein N-terminal" evidence="2">
    <location>
        <begin position="27"/>
        <end position="112"/>
    </location>
</feature>
<dbReference type="InterPro" id="IPR032806">
    <property type="entry name" value="YbfD_N"/>
</dbReference>
<dbReference type="Pfam" id="PF13808">
    <property type="entry name" value="DDE_Tnp_1_assoc"/>
    <property type="match status" value="1"/>
</dbReference>
<dbReference type="InterPro" id="IPR051698">
    <property type="entry name" value="Transposase_11-like"/>
</dbReference>
<dbReference type="Pfam" id="PF01609">
    <property type="entry name" value="DDE_Tnp_1"/>
    <property type="match status" value="1"/>
</dbReference>
<organism evidence="3 4">
    <name type="scientific">Microcystis aeruginosa PCC 9443</name>
    <dbReference type="NCBI Taxonomy" id="1160281"/>
    <lineage>
        <taxon>Bacteria</taxon>
        <taxon>Bacillati</taxon>
        <taxon>Cyanobacteriota</taxon>
        <taxon>Cyanophyceae</taxon>
        <taxon>Oscillatoriophycideae</taxon>
        <taxon>Chroococcales</taxon>
        <taxon>Microcystaceae</taxon>
        <taxon>Microcystis</taxon>
    </lineage>
</organism>
<name>I4G7Q1_MICAE</name>
<feature type="domain" description="Transposase IS4-like" evidence="1">
    <location>
        <begin position="125"/>
        <end position="362"/>
    </location>
</feature>
<dbReference type="InterPro" id="IPR002559">
    <property type="entry name" value="Transposase_11"/>
</dbReference>
<evidence type="ECO:0000259" key="1">
    <source>
        <dbReference type="Pfam" id="PF01609"/>
    </source>
</evidence>
<sequence length="396" mass="44479">MATGFGTPPVSTPSPTVKKLKQSLSKQFQALSDPRVKRKPEHLLLDIVAIAILAVLSGANDMVAIETYGKAKQSWLETFLELPNGIPSHDTFSRVLALLNPQQLHECFLSWVQVLTESLAIQLIHIDGKTDRGSYDREQSLKALHTVSAWASEHHLVLAQQRVEDKSNEITAIPELLNLLELKGAIITLDAMGTQREIAAQIVDQGGDYILALKGNQGSLHRQVKAFFEAAESNQWTGIDVSYSECTEAGHHRFERRQVWAIPISQVPDLSNQNNKWRGLATVVMVKRERHLWNKTTTEVCFYITSLVADATLLALAIRSHWGIENSLHWILDVTFREDHSRIRHGHGPENIGLLRRLSLNLLKREPSKQSLTQKRYRAAMDNDFVVKVLLGHEAA</sequence>